<comment type="caution">
    <text evidence="1">The sequence shown here is derived from an EMBL/GenBank/DDBJ whole genome shotgun (WGS) entry which is preliminary data.</text>
</comment>
<name>A0ABS8SUS8_DATST</name>
<proteinExistence type="predicted"/>
<gene>
    <name evidence="1" type="ORF">HAX54_049359</name>
</gene>
<protein>
    <recommendedName>
        <fullName evidence="3">Secreted protein</fullName>
    </recommendedName>
</protein>
<evidence type="ECO:0000313" key="1">
    <source>
        <dbReference type="EMBL" id="MCD7462785.1"/>
    </source>
</evidence>
<evidence type="ECO:0008006" key="3">
    <source>
        <dbReference type="Google" id="ProtNLM"/>
    </source>
</evidence>
<organism evidence="1 2">
    <name type="scientific">Datura stramonium</name>
    <name type="common">Jimsonweed</name>
    <name type="synonym">Common thornapple</name>
    <dbReference type="NCBI Taxonomy" id="4076"/>
    <lineage>
        <taxon>Eukaryota</taxon>
        <taxon>Viridiplantae</taxon>
        <taxon>Streptophyta</taxon>
        <taxon>Embryophyta</taxon>
        <taxon>Tracheophyta</taxon>
        <taxon>Spermatophyta</taxon>
        <taxon>Magnoliopsida</taxon>
        <taxon>eudicotyledons</taxon>
        <taxon>Gunneridae</taxon>
        <taxon>Pentapetalae</taxon>
        <taxon>asterids</taxon>
        <taxon>lamiids</taxon>
        <taxon>Solanales</taxon>
        <taxon>Solanaceae</taxon>
        <taxon>Solanoideae</taxon>
        <taxon>Datureae</taxon>
        <taxon>Datura</taxon>
    </lineage>
</organism>
<dbReference type="Proteomes" id="UP000823775">
    <property type="component" value="Unassembled WGS sequence"/>
</dbReference>
<keyword evidence="2" id="KW-1185">Reference proteome</keyword>
<evidence type="ECO:0000313" key="2">
    <source>
        <dbReference type="Proteomes" id="UP000823775"/>
    </source>
</evidence>
<sequence>MLFIWVRIALQMSDCGSQTRIMTSHSETSAHDISSDADKHYDQHCFRMPGSILCRLGRKEIASKKRDKLG</sequence>
<dbReference type="EMBL" id="JACEIK010000835">
    <property type="protein sequence ID" value="MCD7462785.1"/>
    <property type="molecule type" value="Genomic_DNA"/>
</dbReference>
<reference evidence="1 2" key="1">
    <citation type="journal article" date="2021" name="BMC Genomics">
        <title>Datura genome reveals duplications of psychoactive alkaloid biosynthetic genes and high mutation rate following tissue culture.</title>
        <authorList>
            <person name="Rajewski A."/>
            <person name="Carter-House D."/>
            <person name="Stajich J."/>
            <person name="Litt A."/>
        </authorList>
    </citation>
    <scope>NUCLEOTIDE SEQUENCE [LARGE SCALE GENOMIC DNA]</scope>
    <source>
        <strain evidence="1">AR-01</strain>
    </source>
</reference>
<accession>A0ABS8SUS8</accession>